<evidence type="ECO:0000313" key="2">
    <source>
        <dbReference type="Proteomes" id="UP001058074"/>
    </source>
</evidence>
<reference evidence="1" key="1">
    <citation type="journal article" date="2025" name="Int. J. Syst. Evol. Microbiol.">
        <title>Inconstantimicrobium mannanitabidum sp. nov., a novel member of the family Clostridiaceae isolated from anoxic soil under the treatment of reductive soil disinfestation.</title>
        <authorList>
            <person name="Ueki A."/>
            <person name="Tonouchi A."/>
            <person name="Honma S."/>
            <person name="Kaku N."/>
            <person name="Ueki K."/>
        </authorList>
    </citation>
    <scope>NUCLEOTIDE SEQUENCE</scope>
    <source>
        <strain evidence="1">TW13</strain>
    </source>
</reference>
<dbReference type="Proteomes" id="UP001058074">
    <property type="component" value="Unassembled WGS sequence"/>
</dbReference>
<evidence type="ECO:0000313" key="1">
    <source>
        <dbReference type="EMBL" id="GKX68610.1"/>
    </source>
</evidence>
<dbReference type="EMBL" id="BROD01000001">
    <property type="protein sequence ID" value="GKX68610.1"/>
    <property type="molecule type" value="Genomic_DNA"/>
</dbReference>
<proteinExistence type="predicted"/>
<comment type="caution">
    <text evidence="1">The sequence shown here is derived from an EMBL/GenBank/DDBJ whole genome shotgun (WGS) entry which is preliminary data.</text>
</comment>
<accession>A0ACB5RHN0</accession>
<organism evidence="1 2">
    <name type="scientific">Inconstantimicrobium mannanitabidum</name>
    <dbReference type="NCBI Taxonomy" id="1604901"/>
    <lineage>
        <taxon>Bacteria</taxon>
        <taxon>Bacillati</taxon>
        <taxon>Bacillota</taxon>
        <taxon>Clostridia</taxon>
        <taxon>Eubacteriales</taxon>
        <taxon>Clostridiaceae</taxon>
        <taxon>Inconstantimicrobium</taxon>
    </lineage>
</organism>
<sequence length="144" mass="15691">MKKTLSVLIASAILLGAYPIKNAISPNNNPTKPKNNIVLAKENPTLSIKATLAGNNNQVGLVDAHDSGYSPFMNCAIGIALEASFSLEKDYKNLKYHWVTEEGSFFVEPEAKDVLNNGGAIVWQAIKNHEIADIKHSFNIVLEV</sequence>
<name>A0ACB5RHN0_9CLOT</name>
<keyword evidence="2" id="KW-1185">Reference proteome</keyword>
<gene>
    <name evidence="1" type="ORF">rsdtw13_38680</name>
</gene>
<protein>
    <submittedName>
        <fullName evidence="1">Uncharacterized protein</fullName>
    </submittedName>
</protein>